<dbReference type="PROSITE" id="PS51704">
    <property type="entry name" value="GP_PDE"/>
    <property type="match status" value="1"/>
</dbReference>
<keyword evidence="3" id="KW-1185">Reference proteome</keyword>
<accession>A0ABV8USZ3</accession>
<evidence type="ECO:0000313" key="3">
    <source>
        <dbReference type="Proteomes" id="UP001595733"/>
    </source>
</evidence>
<dbReference type="Proteomes" id="UP001595733">
    <property type="component" value="Unassembled WGS sequence"/>
</dbReference>
<name>A0ABV8USZ3_9BACL</name>
<evidence type="ECO:0000313" key="2">
    <source>
        <dbReference type="EMBL" id="MFC4354045.1"/>
    </source>
</evidence>
<dbReference type="CDD" id="cd08563">
    <property type="entry name" value="GDPD_TtGDE_like"/>
    <property type="match status" value="1"/>
</dbReference>
<reference evidence="3" key="1">
    <citation type="journal article" date="2019" name="Int. J. Syst. Evol. Microbiol.">
        <title>The Global Catalogue of Microorganisms (GCM) 10K type strain sequencing project: providing services to taxonomists for standard genome sequencing and annotation.</title>
        <authorList>
            <consortium name="The Broad Institute Genomics Platform"/>
            <consortium name="The Broad Institute Genome Sequencing Center for Infectious Disease"/>
            <person name="Wu L."/>
            <person name="Ma J."/>
        </authorList>
    </citation>
    <scope>NUCLEOTIDE SEQUENCE [LARGE SCALE GENOMIC DNA]</scope>
    <source>
        <strain evidence="3">CCUG 50353</strain>
    </source>
</reference>
<proteinExistence type="predicted"/>
<comment type="caution">
    <text evidence="2">The sequence shown here is derived from an EMBL/GenBank/DDBJ whole genome shotgun (WGS) entry which is preliminary data.</text>
</comment>
<dbReference type="EMBL" id="JBHSEF010000009">
    <property type="protein sequence ID" value="MFC4354045.1"/>
    <property type="molecule type" value="Genomic_DNA"/>
</dbReference>
<dbReference type="Gene3D" id="3.20.20.190">
    <property type="entry name" value="Phosphatidylinositol (PI) phosphodiesterase"/>
    <property type="match status" value="1"/>
</dbReference>
<dbReference type="InterPro" id="IPR030395">
    <property type="entry name" value="GP_PDE_dom"/>
</dbReference>
<sequence length="234" mass="26640">MKIFAHRGCSGDYPENTLAAFRAARELPIEGIELDVHLSRDGELMVIHDESVDRTTDGSGFVKDMMSEELRMLDAGIWKGEAFANERIPFLSEVLELFKDTTHVVNIELKSDIFPYEGMADRVLRLVDTFQMRDRVILSSFDHETIAYVAKIYPDVETAALTMEVLMDVPAYLKRLGVSSAHVFFPTAFRRMGHELKAANYPVRAYTVNEVAYADMLRKVGIDAIFTDYPERFL</sequence>
<dbReference type="SUPFAM" id="SSF51695">
    <property type="entry name" value="PLC-like phosphodiesterases"/>
    <property type="match status" value="1"/>
</dbReference>
<dbReference type="PANTHER" id="PTHR46211">
    <property type="entry name" value="GLYCEROPHOSPHORYL DIESTER PHOSPHODIESTERASE"/>
    <property type="match status" value="1"/>
</dbReference>
<dbReference type="InterPro" id="IPR017946">
    <property type="entry name" value="PLC-like_Pdiesterase_TIM-brl"/>
</dbReference>
<dbReference type="RefSeq" id="WP_378140048.1">
    <property type="nucleotide sequence ID" value="NZ_JBHSEF010000009.1"/>
</dbReference>
<feature type="domain" description="GP-PDE" evidence="1">
    <location>
        <begin position="1"/>
        <end position="234"/>
    </location>
</feature>
<dbReference type="Pfam" id="PF03009">
    <property type="entry name" value="GDPD"/>
    <property type="match status" value="1"/>
</dbReference>
<gene>
    <name evidence="2" type="ORF">ACFO0S_03045</name>
</gene>
<organism evidence="2 3">
    <name type="scientific">Chryseomicrobium palamuruense</name>
    <dbReference type="NCBI Taxonomy" id="682973"/>
    <lineage>
        <taxon>Bacteria</taxon>
        <taxon>Bacillati</taxon>
        <taxon>Bacillota</taxon>
        <taxon>Bacilli</taxon>
        <taxon>Bacillales</taxon>
        <taxon>Caryophanaceae</taxon>
        <taxon>Chryseomicrobium</taxon>
    </lineage>
</organism>
<evidence type="ECO:0000259" key="1">
    <source>
        <dbReference type="PROSITE" id="PS51704"/>
    </source>
</evidence>
<dbReference type="PANTHER" id="PTHR46211:SF1">
    <property type="entry name" value="GLYCEROPHOSPHODIESTER PHOSPHODIESTERASE, CYTOPLASMIC"/>
    <property type="match status" value="1"/>
</dbReference>
<protein>
    <submittedName>
        <fullName evidence="2">Glycerophosphodiester phosphodiesterase</fullName>
    </submittedName>
</protein>